<comment type="caution">
    <text evidence="2">The sequence shown here is derived from an EMBL/GenBank/DDBJ whole genome shotgun (WGS) entry which is preliminary data.</text>
</comment>
<dbReference type="AlphaFoldDB" id="A0A0A1W503"/>
<dbReference type="EMBL" id="BBPI01000025">
    <property type="protein sequence ID" value="GAM00232.1"/>
    <property type="molecule type" value="Genomic_DNA"/>
</dbReference>
<protein>
    <submittedName>
        <fullName evidence="2">Uncharacterized protein</fullName>
    </submittedName>
</protein>
<evidence type="ECO:0000256" key="1">
    <source>
        <dbReference type="SAM" id="MobiDB-lite"/>
    </source>
</evidence>
<feature type="region of interest" description="Disordered" evidence="1">
    <location>
        <begin position="29"/>
        <end position="53"/>
    </location>
</feature>
<reference evidence="2 3" key="1">
    <citation type="submission" date="2014-11" db="EMBL/GenBank/DDBJ databases">
        <title>Whole genome shotgun sequence of Sphingomonas parapaucimobilis NBRC 15100.</title>
        <authorList>
            <person name="Katano-Makiyama Y."/>
            <person name="Hosoyama A."/>
            <person name="Hashimoto M."/>
            <person name="Hosoyama Y."/>
            <person name="Noguchi M."/>
            <person name="Numata M."/>
            <person name="Tsuchikane K."/>
            <person name="Hirakata S."/>
            <person name="Uohara A."/>
            <person name="Shimodaira J."/>
            <person name="Ohji S."/>
            <person name="Ichikawa N."/>
            <person name="Kimura A."/>
            <person name="Yamazoe A."/>
            <person name="Fujita N."/>
        </authorList>
    </citation>
    <scope>NUCLEOTIDE SEQUENCE [LARGE SCALE GENOMIC DNA]</scope>
    <source>
        <strain evidence="2 3">NBRC 15100</strain>
    </source>
</reference>
<name>A0A0A1W503_9SPHN</name>
<keyword evidence="3" id="KW-1185">Reference proteome</keyword>
<dbReference type="Proteomes" id="UP000032305">
    <property type="component" value="Unassembled WGS sequence"/>
</dbReference>
<sequence length="53" mass="5885">MIDSFALLLTHGLMLVAAWRLVGRRDLDQEGDVGPAASRHGRKPTTKRRLDDA</sequence>
<evidence type="ECO:0000313" key="2">
    <source>
        <dbReference type="EMBL" id="GAM00232.1"/>
    </source>
</evidence>
<organism evidence="2 3">
    <name type="scientific">Sphingomonas parapaucimobilis NBRC 15100</name>
    <dbReference type="NCBI Taxonomy" id="1219049"/>
    <lineage>
        <taxon>Bacteria</taxon>
        <taxon>Pseudomonadati</taxon>
        <taxon>Pseudomonadota</taxon>
        <taxon>Alphaproteobacteria</taxon>
        <taxon>Sphingomonadales</taxon>
        <taxon>Sphingomonadaceae</taxon>
        <taxon>Sphingomonas</taxon>
    </lineage>
</organism>
<accession>A0A0A1W503</accession>
<proteinExistence type="predicted"/>
<evidence type="ECO:0000313" key="3">
    <source>
        <dbReference type="Proteomes" id="UP000032305"/>
    </source>
</evidence>
<dbReference type="RefSeq" id="WP_167334676.1">
    <property type="nucleotide sequence ID" value="NZ_BBPI01000025.1"/>
</dbReference>
<gene>
    <name evidence="2" type="ORF">SP5_025_00400</name>
</gene>